<evidence type="ECO:0000313" key="2">
    <source>
        <dbReference type="Proteomes" id="UP000748308"/>
    </source>
</evidence>
<dbReference type="EMBL" id="VGIY01000431">
    <property type="protein sequence ID" value="MBM3318651.1"/>
    <property type="molecule type" value="Genomic_DNA"/>
</dbReference>
<evidence type="ECO:0000313" key="1">
    <source>
        <dbReference type="EMBL" id="MBM3318651.1"/>
    </source>
</evidence>
<reference evidence="1" key="1">
    <citation type="submission" date="2019-03" db="EMBL/GenBank/DDBJ databases">
        <title>Lake Tanganyika Metagenome-Assembled Genomes (MAGs).</title>
        <authorList>
            <person name="Tran P."/>
        </authorList>
    </citation>
    <scope>NUCLEOTIDE SEQUENCE</scope>
    <source>
        <strain evidence="1">M_DeepCast_400m_m2_100</strain>
    </source>
</reference>
<dbReference type="Proteomes" id="UP000748308">
    <property type="component" value="Unassembled WGS sequence"/>
</dbReference>
<comment type="caution">
    <text evidence="1">The sequence shown here is derived from an EMBL/GenBank/DDBJ whole genome shotgun (WGS) entry which is preliminary data.</text>
</comment>
<name>A0A937XAI0_UNCEI</name>
<sequence>MKRWVPMLLAAMLVLGVLPAESYVYPPPEGVDPCVLCAFIPAWCFRCALELWWNGGDCFPGSLDCY</sequence>
<organism evidence="1 2">
    <name type="scientific">Eiseniibacteriota bacterium</name>
    <dbReference type="NCBI Taxonomy" id="2212470"/>
    <lineage>
        <taxon>Bacteria</taxon>
        <taxon>Candidatus Eiseniibacteriota</taxon>
    </lineage>
</organism>
<protein>
    <submittedName>
        <fullName evidence="1">Uncharacterized protein</fullName>
    </submittedName>
</protein>
<accession>A0A937XAI0</accession>
<proteinExistence type="predicted"/>
<gene>
    <name evidence="1" type="ORF">FJY75_12440</name>
</gene>
<dbReference type="AlphaFoldDB" id="A0A937XAI0"/>